<keyword evidence="1" id="KW-0732">Signal</keyword>
<evidence type="ECO:0008006" key="4">
    <source>
        <dbReference type="Google" id="ProtNLM"/>
    </source>
</evidence>
<organism evidence="2 3">
    <name type="scientific">Pedobacter cryoconitis</name>
    <dbReference type="NCBI Taxonomy" id="188932"/>
    <lineage>
        <taxon>Bacteria</taxon>
        <taxon>Pseudomonadati</taxon>
        <taxon>Bacteroidota</taxon>
        <taxon>Sphingobacteriia</taxon>
        <taxon>Sphingobacteriales</taxon>
        <taxon>Sphingobacteriaceae</taxon>
        <taxon>Pedobacter</taxon>
    </lineage>
</organism>
<gene>
    <name evidence="2" type="ORF">AY601_1836</name>
</gene>
<dbReference type="OrthoDB" id="978867at2"/>
<feature type="chain" id="PRO_5007280362" description="Secreted protein (Por secretion system target)" evidence="1">
    <location>
        <begin position="23"/>
        <end position="197"/>
    </location>
</feature>
<reference evidence="2 3" key="1">
    <citation type="submission" date="2016-03" db="EMBL/GenBank/DDBJ databases">
        <title>Complete genome sequence of Pedobacter cryoconitis PAMC 27485.</title>
        <authorList>
            <person name="Lee J."/>
            <person name="Kim O.-S."/>
        </authorList>
    </citation>
    <scope>NUCLEOTIDE SEQUENCE [LARGE SCALE GENOMIC DNA]</scope>
    <source>
        <strain evidence="2 3">PAMC 27485</strain>
    </source>
</reference>
<dbReference type="EMBL" id="CP014504">
    <property type="protein sequence ID" value="AMP98745.1"/>
    <property type="molecule type" value="Genomic_DNA"/>
</dbReference>
<dbReference type="AlphaFoldDB" id="A0A127VBS1"/>
<feature type="signal peptide" evidence="1">
    <location>
        <begin position="1"/>
        <end position="22"/>
    </location>
</feature>
<protein>
    <recommendedName>
        <fullName evidence="4">Secreted protein (Por secretion system target)</fullName>
    </recommendedName>
</protein>
<evidence type="ECO:0000313" key="3">
    <source>
        <dbReference type="Proteomes" id="UP000071561"/>
    </source>
</evidence>
<dbReference type="Proteomes" id="UP000071561">
    <property type="component" value="Chromosome"/>
</dbReference>
<evidence type="ECO:0000313" key="2">
    <source>
        <dbReference type="EMBL" id="AMP98745.1"/>
    </source>
</evidence>
<keyword evidence="3" id="KW-1185">Reference proteome</keyword>
<dbReference type="RefSeq" id="WP_068399551.1">
    <property type="nucleotide sequence ID" value="NZ_CP014504.1"/>
</dbReference>
<sequence length="197" mass="22291" precursor="true">MKNLLKISLIATILFTSVNTYANNDDLSLKVNSADRKTIRIAINQTQDMKVTFYGLNDEVLYEKQGHELSGSTKTYDLTDFPDGNYIMKLETGLKFVEYQINIENNKASLSTALDKEAFKPVLTKKDGVITLNLDYTNKAPVEIAIFDEFNNQLYTDVYNDSSKLVRKFNVGKALSNQLTFVITSKDQAFNSTIDVR</sequence>
<name>A0A127VBS1_9SPHI</name>
<dbReference type="KEGG" id="pcm:AY601_1836"/>
<dbReference type="PATRIC" id="fig|188932.3.peg.1917"/>
<proteinExistence type="predicted"/>
<evidence type="ECO:0000256" key="1">
    <source>
        <dbReference type="SAM" id="SignalP"/>
    </source>
</evidence>
<accession>A0A127VBS1</accession>